<reference evidence="2 3" key="1">
    <citation type="submission" date="2014-07" db="EMBL/GenBank/DDBJ databases">
        <title>Draft Genome Sequence of Gephyronic Acid Producer, Cystobacter violaceus Strain Cb vi76.</title>
        <authorList>
            <person name="Stevens D.C."/>
            <person name="Young J."/>
            <person name="Carmichael R."/>
            <person name="Tan J."/>
            <person name="Taylor R.E."/>
        </authorList>
    </citation>
    <scope>NUCLEOTIDE SEQUENCE [LARGE SCALE GENOMIC DNA]</scope>
    <source>
        <strain evidence="2 3">Cb vi76</strain>
    </source>
</reference>
<evidence type="ECO:0000313" key="3">
    <source>
        <dbReference type="Proteomes" id="UP000028547"/>
    </source>
</evidence>
<dbReference type="EMBL" id="JPMI01000243">
    <property type="protein sequence ID" value="KFA89417.1"/>
    <property type="molecule type" value="Genomic_DNA"/>
</dbReference>
<evidence type="ECO:0000256" key="1">
    <source>
        <dbReference type="SAM" id="MobiDB-lite"/>
    </source>
</evidence>
<evidence type="ECO:0000313" key="2">
    <source>
        <dbReference type="EMBL" id="KFA89417.1"/>
    </source>
</evidence>
<protein>
    <submittedName>
        <fullName evidence="2">Uncharacterized protein</fullName>
    </submittedName>
</protein>
<sequence>MPGTHGPRPPHRPFPPGAEPFSWTGAPIHTRLGGVFYLLNLGLALELYGDFTQPAFSGLRLPVWDFLSLLGRELLVEPAPEDPLWTLLARLAGRPPGTPPGDGFEPPTEWRTPASWLRPFREPEPRTWSAPPPGTPGRLRMKHPAGFLVLDVARTPEDPEAQLQRETGSLAGLAPSTRAPAPPNEEAAPATPLERWLGWLVPYVRARLARALGTEEPEELSRTLLEHEARVHVTESHVDVVFPLASLPLPIRFSGLDRDIGWIPAAGRHVLFHFE</sequence>
<dbReference type="Proteomes" id="UP000028547">
    <property type="component" value="Unassembled WGS sequence"/>
</dbReference>
<accession>A0A084SLT2</accession>
<proteinExistence type="predicted"/>
<dbReference type="AlphaFoldDB" id="A0A084SLT2"/>
<name>A0A084SLT2_9BACT</name>
<comment type="caution">
    <text evidence="2">The sequence shown here is derived from an EMBL/GenBank/DDBJ whole genome shotgun (WGS) entry which is preliminary data.</text>
</comment>
<feature type="region of interest" description="Disordered" evidence="1">
    <location>
        <begin position="169"/>
        <end position="189"/>
    </location>
</feature>
<gene>
    <name evidence="2" type="ORF">Q664_34925</name>
</gene>
<organism evidence="2 3">
    <name type="scientific">Archangium violaceum Cb vi76</name>
    <dbReference type="NCBI Taxonomy" id="1406225"/>
    <lineage>
        <taxon>Bacteria</taxon>
        <taxon>Pseudomonadati</taxon>
        <taxon>Myxococcota</taxon>
        <taxon>Myxococcia</taxon>
        <taxon>Myxococcales</taxon>
        <taxon>Cystobacterineae</taxon>
        <taxon>Archangiaceae</taxon>
        <taxon>Archangium</taxon>
    </lineage>
</organism>